<evidence type="ECO:0000313" key="2">
    <source>
        <dbReference type="EMBL" id="URE32534.1"/>
    </source>
</evidence>
<evidence type="ECO:0000313" key="3">
    <source>
        <dbReference type="Proteomes" id="UP001055439"/>
    </source>
</evidence>
<dbReference type="EMBL" id="CP097510">
    <property type="protein sequence ID" value="URE32534.1"/>
    <property type="molecule type" value="Genomic_DNA"/>
</dbReference>
<feature type="region of interest" description="Disordered" evidence="1">
    <location>
        <begin position="211"/>
        <end position="239"/>
    </location>
</feature>
<reference evidence="2" key="1">
    <citation type="submission" date="2022-05" db="EMBL/GenBank/DDBJ databases">
        <title>The Musa troglodytarum L. genome provides insights into the mechanism of non-climacteric behaviour and enrichment of carotenoids.</title>
        <authorList>
            <person name="Wang J."/>
        </authorList>
    </citation>
    <scope>NUCLEOTIDE SEQUENCE</scope>
    <source>
        <tissue evidence="2">Leaf</tissue>
    </source>
</reference>
<keyword evidence="3" id="KW-1185">Reference proteome</keyword>
<dbReference type="PANTHER" id="PTHR33924">
    <property type="entry name" value="CATION-TRANSPORTING ATPASE"/>
    <property type="match status" value="1"/>
</dbReference>
<feature type="region of interest" description="Disordered" evidence="1">
    <location>
        <begin position="290"/>
        <end position="325"/>
    </location>
</feature>
<accession>A0A9E7HDJ3</accession>
<organism evidence="2 3">
    <name type="scientific">Musa troglodytarum</name>
    <name type="common">fe'i banana</name>
    <dbReference type="NCBI Taxonomy" id="320322"/>
    <lineage>
        <taxon>Eukaryota</taxon>
        <taxon>Viridiplantae</taxon>
        <taxon>Streptophyta</taxon>
        <taxon>Embryophyta</taxon>
        <taxon>Tracheophyta</taxon>
        <taxon>Spermatophyta</taxon>
        <taxon>Magnoliopsida</taxon>
        <taxon>Liliopsida</taxon>
        <taxon>Zingiberales</taxon>
        <taxon>Musaceae</taxon>
        <taxon>Musa</taxon>
    </lineage>
</organism>
<protein>
    <submittedName>
        <fullName evidence="2">Uncharacterized protein</fullName>
    </submittedName>
</protein>
<dbReference type="AlphaFoldDB" id="A0A9E7HDJ3"/>
<name>A0A9E7HDJ3_9LILI</name>
<proteinExistence type="predicted"/>
<gene>
    <name evidence="2" type="ORF">MUK42_16837</name>
</gene>
<dbReference type="PANTHER" id="PTHR33924:SF5">
    <property type="entry name" value="CATION-TRANSPORTING ATPASE"/>
    <property type="match status" value="1"/>
</dbReference>
<feature type="compositionally biased region" description="Basic and acidic residues" evidence="1">
    <location>
        <begin position="307"/>
        <end position="321"/>
    </location>
</feature>
<dbReference type="OrthoDB" id="1930341at2759"/>
<sequence>MAADASANGPGSPLKVEVEAEERDCDLEGRLDGPKRMKMRDLESVLRVQGTRNCSLDSSTINEEKVLGHDKKEDTDSGITMATKSVISDKLASETTGHSYVEDIAACLTLGPSGSTSSLSLGHDGLPVSATEFSSESCPIEAKMRSEQNGGKLVALEVDLNSPSTEHNPFYPFKKLGQIKSADASESGSTTGPVEESGPLRLWKEMKQNGFLSSSHGGIPMPRQRGRQSRKRKEDELRSKTEIAKREQANRFARIAAPSGLLSGLNPGIINHVRNSKQVHSIIEAIVRSEKHEGQSQNRISDQMGRGSKETNERRKEHIRTQDSSIKQINVSTSKPCIPPNTEYAGEVNETDKVRHKFNQGACATSQLTTSGRGDDALALKLSPATTMVSENASSATTDEFSANRENPDSLSLEAANVASQWLDLLQQDIKGRLAALRRSKKRVRNVIQTELPYLLSKEFMSNQENEPYFAQSSEAGCSSKAISDMHVARWRSLFSQMDKALFEEGKHLENWLKQIQEMQLHCENGLKFVVSGASSHLISANDSSKPKKSEAVERECAVWAAAASIYSTCNLIMTTENV</sequence>
<feature type="region of interest" description="Disordered" evidence="1">
    <location>
        <begin position="1"/>
        <end position="23"/>
    </location>
</feature>
<dbReference type="Proteomes" id="UP001055439">
    <property type="component" value="Chromosome 8"/>
</dbReference>
<evidence type="ECO:0000256" key="1">
    <source>
        <dbReference type="SAM" id="MobiDB-lite"/>
    </source>
</evidence>